<dbReference type="Gene3D" id="3.40.1170.30">
    <property type="match status" value="1"/>
</dbReference>
<evidence type="ECO:0000313" key="3">
    <source>
        <dbReference type="Proteomes" id="UP000639973"/>
    </source>
</evidence>
<reference evidence="3" key="1">
    <citation type="journal article" date="2019" name="Int. J. Syst. Evol. Microbiol.">
        <title>The Global Catalogue of Microorganisms (GCM) 10K type strain sequencing project: providing services to taxonomists for standard genome sequencing and annotation.</title>
        <authorList>
            <consortium name="The Broad Institute Genomics Platform"/>
            <consortium name="The Broad Institute Genome Sequencing Center for Infectious Disease"/>
            <person name="Wu L."/>
            <person name="Ma J."/>
        </authorList>
    </citation>
    <scope>NUCLEOTIDE SEQUENCE [LARGE SCALE GENOMIC DNA]</scope>
    <source>
        <strain evidence="3">JCM 15442</strain>
    </source>
</reference>
<dbReference type="EMBL" id="BMOL01000006">
    <property type="protein sequence ID" value="GGL79116.1"/>
    <property type="molecule type" value="Genomic_DNA"/>
</dbReference>
<proteinExistence type="predicted"/>
<organism evidence="2 3">
    <name type="scientific">Deinococcus aerolatus</name>
    <dbReference type="NCBI Taxonomy" id="522487"/>
    <lineage>
        <taxon>Bacteria</taxon>
        <taxon>Thermotogati</taxon>
        <taxon>Deinococcota</taxon>
        <taxon>Deinococci</taxon>
        <taxon>Deinococcales</taxon>
        <taxon>Deinococcaceae</taxon>
        <taxon>Deinococcus</taxon>
    </lineage>
</organism>
<protein>
    <recommendedName>
        <fullName evidence="1">DNA 3'-5' translocase XPB damage recognition domain-containing protein</fullName>
    </recommendedName>
</protein>
<feature type="domain" description="DNA 3'-5' translocase XPB damage recognition" evidence="1">
    <location>
        <begin position="8"/>
        <end position="43"/>
    </location>
</feature>
<sequence length="66" mass="7537">MPACVAESFTWDARSQNHRAPGQNYCEIVERLRTAGLTFKDKAADFRKLDLGFAREIAPYAHQTEH</sequence>
<comment type="caution">
    <text evidence="2">The sequence shown here is derived from an EMBL/GenBank/DDBJ whole genome shotgun (WGS) entry which is preliminary data.</text>
</comment>
<keyword evidence="3" id="KW-1185">Reference proteome</keyword>
<dbReference type="Pfam" id="PF18458">
    <property type="entry name" value="XPB_DRD"/>
    <property type="match status" value="1"/>
</dbReference>
<name>A0ABQ2G7Q2_9DEIO</name>
<dbReference type="Proteomes" id="UP000639973">
    <property type="component" value="Unassembled WGS sequence"/>
</dbReference>
<dbReference type="InterPro" id="IPR040699">
    <property type="entry name" value="XPB_DRD"/>
</dbReference>
<evidence type="ECO:0000313" key="2">
    <source>
        <dbReference type="EMBL" id="GGL79116.1"/>
    </source>
</evidence>
<accession>A0ABQ2G7Q2</accession>
<gene>
    <name evidence="2" type="ORF">GCM10010840_16190</name>
</gene>
<evidence type="ECO:0000259" key="1">
    <source>
        <dbReference type="Pfam" id="PF18458"/>
    </source>
</evidence>
<dbReference type="RefSeq" id="WP_229723417.1">
    <property type="nucleotide sequence ID" value="NZ_BMOL01000006.1"/>
</dbReference>